<protein>
    <submittedName>
        <fullName evidence="1">Uncharacterized protein</fullName>
    </submittedName>
</protein>
<gene>
    <name evidence="1" type="ORF">MSZNOR_2009</name>
</gene>
<evidence type="ECO:0000313" key="1">
    <source>
        <dbReference type="EMBL" id="CAI8823546.1"/>
    </source>
</evidence>
<sequence>MLKRLVRSSSTSIAPISEQRSRILNTASRFAEITAGVLKADRPFVIEPLALLDKIYLSCTGRPSWQAKSGMFASCRTFQLACRSSIGEISTRAGFGAQRLLLSKAQTVGRAIWPWATHPDDISAVLRRKATPKTLERIRHFAEATGWLERGEAVAALALLWSKKV</sequence>
<name>A0ABM9I1Q8_9GAMM</name>
<reference evidence="1 2" key="1">
    <citation type="submission" date="2023-03" db="EMBL/GenBank/DDBJ databases">
        <authorList>
            <person name="Pearce D."/>
        </authorList>
    </citation>
    <scope>NUCLEOTIDE SEQUENCE [LARGE SCALE GENOMIC DNA]</scope>
    <source>
        <strain evidence="1">Msz</strain>
    </source>
</reference>
<accession>A0ABM9I1Q8</accession>
<keyword evidence="2" id="KW-1185">Reference proteome</keyword>
<proteinExistence type="predicted"/>
<evidence type="ECO:0000313" key="2">
    <source>
        <dbReference type="Proteomes" id="UP001162030"/>
    </source>
</evidence>
<dbReference type="EMBL" id="OX458333">
    <property type="protein sequence ID" value="CAI8823546.1"/>
    <property type="molecule type" value="Genomic_DNA"/>
</dbReference>
<organism evidence="1 2">
    <name type="scientific">Methylocaldum szegediense</name>
    <dbReference type="NCBI Taxonomy" id="73780"/>
    <lineage>
        <taxon>Bacteria</taxon>
        <taxon>Pseudomonadati</taxon>
        <taxon>Pseudomonadota</taxon>
        <taxon>Gammaproteobacteria</taxon>
        <taxon>Methylococcales</taxon>
        <taxon>Methylococcaceae</taxon>
        <taxon>Methylocaldum</taxon>
    </lineage>
</organism>
<dbReference type="Proteomes" id="UP001162030">
    <property type="component" value="Chromosome"/>
</dbReference>